<dbReference type="AlphaFoldDB" id="N1WDB2"/>
<dbReference type="EMBL" id="AOGY02000017">
    <property type="protein sequence ID" value="EMY71202.1"/>
    <property type="molecule type" value="Genomic_DNA"/>
</dbReference>
<dbReference type="Proteomes" id="UP000012227">
    <property type="component" value="Unassembled WGS sequence"/>
</dbReference>
<name>N1WDB2_9LEPT</name>
<protein>
    <submittedName>
        <fullName evidence="1">Uncharacterized protein</fullName>
    </submittedName>
</protein>
<accession>N1WDB2</accession>
<evidence type="ECO:0000313" key="1">
    <source>
        <dbReference type="EMBL" id="EMY71202.1"/>
    </source>
</evidence>
<comment type="caution">
    <text evidence="1">The sequence shown here is derived from an EMBL/GenBank/DDBJ whole genome shotgun (WGS) entry which is preliminary data.</text>
</comment>
<gene>
    <name evidence="1" type="ORF">LEP1GSC199_1570</name>
</gene>
<reference evidence="1 2" key="1">
    <citation type="submission" date="2013-03" db="EMBL/GenBank/DDBJ databases">
        <authorList>
            <person name="Harkins D.M."/>
            <person name="Durkin A.S."/>
            <person name="Brinkac L.M."/>
            <person name="Haft D.H."/>
            <person name="Selengut J.D."/>
            <person name="Sanka R."/>
            <person name="DePew J."/>
            <person name="Purushe J."/>
            <person name="Galloway R.L."/>
            <person name="Vinetz J.M."/>
            <person name="Sutton G.G."/>
            <person name="Nierman W.C."/>
            <person name="Fouts D.E."/>
        </authorList>
    </citation>
    <scope>NUCLEOTIDE SEQUENCE [LARGE SCALE GENOMIC DNA]</scope>
    <source>
        <strain evidence="1 2">Waz Holland</strain>
    </source>
</reference>
<proteinExistence type="predicted"/>
<organism evidence="1 2">
    <name type="scientific">Leptospira vanthielii serovar Holland str. Waz Holland = ATCC 700522</name>
    <dbReference type="NCBI Taxonomy" id="1218591"/>
    <lineage>
        <taxon>Bacteria</taxon>
        <taxon>Pseudomonadati</taxon>
        <taxon>Spirochaetota</taxon>
        <taxon>Spirochaetia</taxon>
        <taxon>Leptospirales</taxon>
        <taxon>Leptospiraceae</taxon>
        <taxon>Leptospira</taxon>
    </lineage>
</organism>
<sequence length="43" mass="5214">MKNFTIILTPFFFLFSSDEQFNLKVREDTIEIIFTIFMFSIND</sequence>
<evidence type="ECO:0000313" key="2">
    <source>
        <dbReference type="Proteomes" id="UP000012227"/>
    </source>
</evidence>